<sequence>MLHVWLASGERLASLPLEEWKDVRTLKKHLQGSCQVPRFRQRILCDGAALHDDFRFTSPVDLQLVLLSFLPASKIQIDELSAASEDGEASAVERILQRPQDPDLVNLNSMYELYDTPLVAAAGNGHTQVVQLLLEAMADKDKKGNHDETPLTAASRQGCEEVARLLLDAGADINAAGSGGPLSASAGVGNVRIVRMLLDAEADVESANKNEHCAFYYAPLVAASRGGYTDVVHLLLRSRARINAECRFSGMTPTFAAARHGHALVMHLLLQSRADAAKSCPGVEISAATPQAVADRYGHVHIMRMLLEAGEHSKKSR</sequence>
<keyword evidence="2 3" id="KW-0040">ANK repeat</keyword>
<organism evidence="5 6">
    <name type="scientific">Symbiodinium necroappetens</name>
    <dbReference type="NCBI Taxonomy" id="1628268"/>
    <lineage>
        <taxon>Eukaryota</taxon>
        <taxon>Sar</taxon>
        <taxon>Alveolata</taxon>
        <taxon>Dinophyceae</taxon>
        <taxon>Suessiales</taxon>
        <taxon>Symbiodiniaceae</taxon>
        <taxon>Symbiodinium</taxon>
    </lineage>
</organism>
<dbReference type="InterPro" id="IPR036770">
    <property type="entry name" value="Ankyrin_rpt-contain_sf"/>
</dbReference>
<dbReference type="CDD" id="cd17039">
    <property type="entry name" value="Ubl_ubiquitin_like"/>
    <property type="match status" value="1"/>
</dbReference>
<evidence type="ECO:0000256" key="1">
    <source>
        <dbReference type="ARBA" id="ARBA00022737"/>
    </source>
</evidence>
<comment type="caution">
    <text evidence="5">The sequence shown here is derived from an EMBL/GenBank/DDBJ whole genome shotgun (WGS) entry which is preliminary data.</text>
</comment>
<gene>
    <name evidence="5" type="primary">ANKHD1</name>
    <name evidence="5" type="ORF">SNEC2469_LOCUS5358</name>
</gene>
<proteinExistence type="predicted"/>
<evidence type="ECO:0000313" key="6">
    <source>
        <dbReference type="Proteomes" id="UP000601435"/>
    </source>
</evidence>
<dbReference type="InterPro" id="IPR000626">
    <property type="entry name" value="Ubiquitin-like_dom"/>
</dbReference>
<dbReference type="PROSITE" id="PS50297">
    <property type="entry name" value="ANK_REP_REGION"/>
    <property type="match status" value="1"/>
</dbReference>
<name>A0A812LVM4_9DINO</name>
<evidence type="ECO:0000256" key="3">
    <source>
        <dbReference type="PROSITE-ProRule" id="PRU00023"/>
    </source>
</evidence>
<evidence type="ECO:0000313" key="5">
    <source>
        <dbReference type="EMBL" id="CAE7253093.1"/>
    </source>
</evidence>
<feature type="domain" description="Ubiquitin-like" evidence="4">
    <location>
        <begin position="1"/>
        <end position="53"/>
    </location>
</feature>
<dbReference type="Proteomes" id="UP000601435">
    <property type="component" value="Unassembled WGS sequence"/>
</dbReference>
<dbReference type="PROSITE" id="PS50088">
    <property type="entry name" value="ANK_REPEAT"/>
    <property type="match status" value="2"/>
</dbReference>
<dbReference type="OrthoDB" id="430364at2759"/>
<dbReference type="Gene3D" id="1.25.40.20">
    <property type="entry name" value="Ankyrin repeat-containing domain"/>
    <property type="match status" value="2"/>
</dbReference>
<dbReference type="EMBL" id="CAJNJA010010038">
    <property type="protein sequence ID" value="CAE7253093.1"/>
    <property type="molecule type" value="Genomic_DNA"/>
</dbReference>
<dbReference type="SMART" id="SM00248">
    <property type="entry name" value="ANK"/>
    <property type="match status" value="6"/>
</dbReference>
<protein>
    <submittedName>
        <fullName evidence="5">ANKHD1 protein</fullName>
    </submittedName>
</protein>
<dbReference type="SUPFAM" id="SSF48403">
    <property type="entry name" value="Ankyrin repeat"/>
    <property type="match status" value="1"/>
</dbReference>
<accession>A0A812LVM4</accession>
<keyword evidence="6" id="KW-1185">Reference proteome</keyword>
<dbReference type="PANTHER" id="PTHR24198">
    <property type="entry name" value="ANKYRIN REPEAT AND PROTEIN KINASE DOMAIN-CONTAINING PROTEIN"/>
    <property type="match status" value="1"/>
</dbReference>
<dbReference type="InterPro" id="IPR002110">
    <property type="entry name" value="Ankyrin_rpt"/>
</dbReference>
<feature type="repeat" description="ANK" evidence="3">
    <location>
        <begin position="146"/>
        <end position="178"/>
    </location>
</feature>
<dbReference type="PRINTS" id="PR01415">
    <property type="entry name" value="ANKYRIN"/>
</dbReference>
<dbReference type="PANTHER" id="PTHR24198:SF165">
    <property type="entry name" value="ANKYRIN REPEAT-CONTAINING PROTEIN-RELATED"/>
    <property type="match status" value="1"/>
</dbReference>
<dbReference type="InterPro" id="IPR029071">
    <property type="entry name" value="Ubiquitin-like_domsf"/>
</dbReference>
<keyword evidence="1" id="KW-0677">Repeat</keyword>
<feature type="repeat" description="ANK" evidence="3">
    <location>
        <begin position="113"/>
        <end position="145"/>
    </location>
</feature>
<dbReference type="PROSITE" id="PS50053">
    <property type="entry name" value="UBIQUITIN_2"/>
    <property type="match status" value="1"/>
</dbReference>
<dbReference type="SUPFAM" id="SSF54236">
    <property type="entry name" value="Ubiquitin-like"/>
    <property type="match status" value="1"/>
</dbReference>
<reference evidence="5" key="1">
    <citation type="submission" date="2021-02" db="EMBL/GenBank/DDBJ databases">
        <authorList>
            <person name="Dougan E. K."/>
            <person name="Rhodes N."/>
            <person name="Thang M."/>
            <person name="Chan C."/>
        </authorList>
    </citation>
    <scope>NUCLEOTIDE SEQUENCE</scope>
</reference>
<evidence type="ECO:0000256" key="2">
    <source>
        <dbReference type="ARBA" id="ARBA00023043"/>
    </source>
</evidence>
<dbReference type="Pfam" id="PF12796">
    <property type="entry name" value="Ank_2"/>
    <property type="match status" value="2"/>
</dbReference>
<dbReference type="AlphaFoldDB" id="A0A812LVM4"/>
<evidence type="ECO:0000259" key="4">
    <source>
        <dbReference type="PROSITE" id="PS50053"/>
    </source>
</evidence>